<dbReference type="Pfam" id="PF00258">
    <property type="entry name" value="Flavodoxin_1"/>
    <property type="match status" value="1"/>
</dbReference>
<evidence type="ECO:0000256" key="8">
    <source>
        <dbReference type="ARBA" id="ARBA00022857"/>
    </source>
</evidence>
<comment type="catalytic activity">
    <reaction evidence="12">
        <text>2 L-arginine + 3 NADPH + 4 O2 + H(+) = 2 L-citrulline + 2 nitric oxide + 3 NADP(+) + 4 H2O</text>
        <dbReference type="Rhea" id="RHEA:19897"/>
        <dbReference type="ChEBI" id="CHEBI:15377"/>
        <dbReference type="ChEBI" id="CHEBI:15378"/>
        <dbReference type="ChEBI" id="CHEBI:15379"/>
        <dbReference type="ChEBI" id="CHEBI:16480"/>
        <dbReference type="ChEBI" id="CHEBI:32682"/>
        <dbReference type="ChEBI" id="CHEBI:57743"/>
        <dbReference type="ChEBI" id="CHEBI:57783"/>
        <dbReference type="ChEBI" id="CHEBI:58349"/>
        <dbReference type="EC" id="1.14.13.39"/>
    </reaction>
</comment>
<evidence type="ECO:0000256" key="9">
    <source>
        <dbReference type="ARBA" id="ARBA00022860"/>
    </source>
</evidence>
<dbReference type="SUPFAM" id="SSF56512">
    <property type="entry name" value="Nitric oxide (NO) synthase oxygenase domain"/>
    <property type="match status" value="1"/>
</dbReference>
<dbReference type="InterPro" id="IPR001094">
    <property type="entry name" value="Flavdoxin-like"/>
</dbReference>
<keyword evidence="8 12" id="KW-0521">NADP</keyword>
<dbReference type="GO" id="GO:0010181">
    <property type="term" value="F:FMN binding"/>
    <property type="evidence" value="ECO:0007669"/>
    <property type="project" value="InterPro"/>
</dbReference>
<dbReference type="GO" id="GO:0006809">
    <property type="term" value="P:nitric oxide biosynthetic process"/>
    <property type="evidence" value="ECO:0007669"/>
    <property type="project" value="InterPro"/>
</dbReference>
<keyword evidence="10 12" id="KW-0560">Oxidoreductase</keyword>
<dbReference type="InterPro" id="IPR044940">
    <property type="entry name" value="NOS_dom_2"/>
</dbReference>
<feature type="domain" description="FAD-binding FR-type" evidence="15">
    <location>
        <begin position="770"/>
        <end position="1024"/>
    </location>
</feature>
<dbReference type="InterPro" id="IPR004030">
    <property type="entry name" value="NOS_N"/>
</dbReference>
<dbReference type="InterPro" id="IPR036119">
    <property type="entry name" value="NOS_N_sf"/>
</dbReference>
<dbReference type="Pfam" id="PF00175">
    <property type="entry name" value="NAD_binding_1"/>
    <property type="match status" value="1"/>
</dbReference>
<dbReference type="InterPro" id="IPR029039">
    <property type="entry name" value="Flavoprotein-like_sf"/>
</dbReference>
<dbReference type="EMBL" id="CAJNYU010001065">
    <property type="protein sequence ID" value="CAF3408185.1"/>
    <property type="molecule type" value="Genomic_DNA"/>
</dbReference>
<dbReference type="Gene3D" id="3.40.50.360">
    <property type="match status" value="1"/>
</dbReference>
<dbReference type="EC" id="1.14.13.39" evidence="12"/>
<evidence type="ECO:0000259" key="14">
    <source>
        <dbReference type="PROSITE" id="PS50902"/>
    </source>
</evidence>
<dbReference type="Gene3D" id="1.20.990.10">
    <property type="entry name" value="NADPH-cytochrome p450 Reductase, Chain A, domain 3"/>
    <property type="match status" value="1"/>
</dbReference>
<evidence type="ECO:0000256" key="4">
    <source>
        <dbReference type="ARBA" id="ARBA00022630"/>
    </source>
</evidence>
<dbReference type="PANTHER" id="PTHR43410">
    <property type="entry name" value="NITRIC OXIDE SYNTHASE OXYGENASE"/>
    <property type="match status" value="1"/>
</dbReference>
<evidence type="ECO:0000313" key="16">
    <source>
        <dbReference type="EMBL" id="CAF3408185.1"/>
    </source>
</evidence>
<dbReference type="InterPro" id="IPR050607">
    <property type="entry name" value="NOS"/>
</dbReference>
<comment type="function">
    <text evidence="12">Produces nitric oxide (NO) which is a messenger molecule with diverse functions.</text>
</comment>
<reference evidence="16" key="1">
    <citation type="submission" date="2021-02" db="EMBL/GenBank/DDBJ databases">
        <authorList>
            <person name="Nowell W R."/>
        </authorList>
    </citation>
    <scope>NUCLEOTIDE SEQUENCE</scope>
</reference>
<evidence type="ECO:0000256" key="7">
    <source>
        <dbReference type="ARBA" id="ARBA00022827"/>
    </source>
</evidence>
<feature type="binding site" description="axial binding residue" evidence="13">
    <location>
        <position position="158"/>
    </location>
    <ligand>
        <name>heme b</name>
        <dbReference type="ChEBI" id="CHEBI:60344"/>
    </ligand>
    <ligandPart>
        <name>Fe</name>
        <dbReference type="ChEBI" id="CHEBI:18248"/>
    </ligandPart>
</feature>
<dbReference type="InterPro" id="IPR044944">
    <property type="entry name" value="NOS_dom_3"/>
</dbReference>
<evidence type="ECO:0000256" key="2">
    <source>
        <dbReference type="ARBA" id="ARBA00006267"/>
    </source>
</evidence>
<dbReference type="InterPro" id="IPR008254">
    <property type="entry name" value="Flavodoxin/NO_synth"/>
</dbReference>
<dbReference type="GO" id="GO:0046872">
    <property type="term" value="F:metal ion binding"/>
    <property type="evidence" value="ECO:0007669"/>
    <property type="project" value="UniProtKB-KW"/>
</dbReference>
<keyword evidence="3 12" id="KW-0349">Heme</keyword>
<sequence>MKSEHSSNQYLPIKSESRYPHDFCENSLVRLVQDKSMKLKNYQTNQSIKVTGPVSNLHQDCRHQVCTSTLMSLPAYDDQERSESQSYDELQRTSSEYIFKEAYEFLSMYQTAKGLSVESFRARLDAIKFEIESTGLYAHTTAEIEYGCQLAWRNSARCINRLYWSTLEVLDKRNITSNHEMFVIICDHLRMAYNQGVLKATILVMNREARLWSTQYLRFACYQELNGSLIGDPMNQELTKAAMKLGWNKPLKERTQWDLLPIIVQCDPNLPPSWFELPEDLRPIVFLSHPDPTYDAAMKSLGLRWIAQPFVSDKAVEIGGIVYKCVPFSGWFMETEIGRNLCDIQRYNIIPKLAALLDLDVTAAANAQLNVDRIYVEVNAAILHSFQQAKITIVDHHTAAAGFMKFMREEAKDRGNTPADWVWLVPPISSGMSVLFHQEMLNYVVRPRVIDQCDPWTYYQPFQMYCNDVKISHIRRNTYFFKVLRIACIIIGLAVRAQKKQISIHILYASTTGIAKSYAEQIRKRLIPDGYRTTLAELDAYSFHREDKTQAVTIIITSTFGQGNAPEGGQQLEKWLKKKMNEIDRCMQNQGVNFSHLSYSQLKKSLQWCTYAVCAIGSSAYPSFCGFGKLIDRVLQLLGAHQLVPLVTCDALHFQYRTFDEWTQKIIVALKKLDLHNCETQLHQQIPLLPSCSSPISSASNIEPQNSLATFVRPHYIPLNFDGKIDEISTTQQVGPFTKDNPYNAVVLKNIELIGAFNSQYDCAAESPETRQQLATVSDTIQNESFILSECNEARKDEYHSVRLIVFETVGWSYCPGDHVCILPENTIENINAIILACGWQLESKLLSDTCSLACLSNNKYKTLREILTWFVDLTSAPRPDMLNIIATYATNTNEQRQIMDLGKGERFYENWLNEKPTIIDMLNQFGSIKIPIEDLIQLLPPIQPRYYSISSSNFYYPNQLHITVSVVTNRTPKGSVREGLCSNYLQRTTPMFSQDYQKIFSPHSQKPSKVRLFISPNSYFRLPGQESLTSHMMPYEITKVDSLLPLNSPILMFAVGSGIAPFRSFWQEIQTLQRLCSYVKVERILFIGVRTPNALLFAKELQDIINETNDKRLLTAIIPVYSRARPGTKKYIQEVMSEYKHMVYSILIQQNAYIYICGSIQSCLDIESALASIIQLCHPNKLTQLEAMNIIKQLAETGRLRKDMYG</sequence>
<dbReference type="Gene3D" id="3.90.440.10">
    <property type="entry name" value="Nitric Oxide Synthase,Heme Domain,Chain A domain 2"/>
    <property type="match status" value="1"/>
</dbReference>
<keyword evidence="11 12" id="KW-0408">Iron</keyword>
<dbReference type="PROSITE" id="PS51384">
    <property type="entry name" value="FAD_FR"/>
    <property type="match status" value="1"/>
</dbReference>
<evidence type="ECO:0000256" key="6">
    <source>
        <dbReference type="ARBA" id="ARBA00022723"/>
    </source>
</evidence>
<keyword evidence="9 12" id="KW-0112">Calmodulin-binding</keyword>
<evidence type="ECO:0000313" key="17">
    <source>
        <dbReference type="Proteomes" id="UP000663869"/>
    </source>
</evidence>
<organism evidence="16 17">
    <name type="scientific">Rotaria socialis</name>
    <dbReference type="NCBI Taxonomy" id="392032"/>
    <lineage>
        <taxon>Eukaryota</taxon>
        <taxon>Metazoa</taxon>
        <taxon>Spiralia</taxon>
        <taxon>Gnathifera</taxon>
        <taxon>Rotifera</taxon>
        <taxon>Eurotatoria</taxon>
        <taxon>Bdelloidea</taxon>
        <taxon>Philodinida</taxon>
        <taxon>Philodinidae</taxon>
        <taxon>Rotaria</taxon>
    </lineage>
</organism>
<dbReference type="SUPFAM" id="SSF52218">
    <property type="entry name" value="Flavoproteins"/>
    <property type="match status" value="1"/>
</dbReference>
<dbReference type="InterPro" id="IPR023173">
    <property type="entry name" value="NADPH_Cyt_P450_Rdtase_alpha"/>
</dbReference>
<dbReference type="Pfam" id="PF02898">
    <property type="entry name" value="NO_synthase"/>
    <property type="match status" value="1"/>
</dbReference>
<dbReference type="InterPro" id="IPR017927">
    <property type="entry name" value="FAD-bd_FR_type"/>
</dbReference>
<dbReference type="Gene3D" id="3.90.340.10">
    <property type="entry name" value="Nitric Oxide Synthase, Chain A, domain 1"/>
    <property type="match status" value="1"/>
</dbReference>
<dbReference type="PRINTS" id="PR00371">
    <property type="entry name" value="FPNCR"/>
</dbReference>
<comment type="caution">
    <text evidence="16">The sequence shown here is derived from an EMBL/GenBank/DDBJ whole genome shotgun (WGS) entry which is preliminary data.</text>
</comment>
<comment type="cofactor">
    <cofactor evidence="12">
        <name>FAD</name>
        <dbReference type="ChEBI" id="CHEBI:57692"/>
    </cofactor>
    <text evidence="12">Binds 1 FAD.</text>
</comment>
<feature type="domain" description="Flavodoxin-like" evidence="14">
    <location>
        <begin position="504"/>
        <end position="667"/>
    </location>
</feature>
<keyword evidence="4" id="KW-0285">Flavoprotein</keyword>
<comment type="similarity">
    <text evidence="2 12">Belongs to the NOS family.</text>
</comment>
<dbReference type="Gene3D" id="3.40.50.80">
    <property type="entry name" value="Nucleotide-binding domain of ferredoxin-NADP reductase (FNR) module"/>
    <property type="match status" value="1"/>
</dbReference>
<dbReference type="PROSITE" id="PS50902">
    <property type="entry name" value="FLAVODOXIN_LIKE"/>
    <property type="match status" value="1"/>
</dbReference>
<dbReference type="InterPro" id="IPR001433">
    <property type="entry name" value="OxRdtase_FAD/NAD-bd"/>
</dbReference>
<evidence type="ECO:0000256" key="1">
    <source>
        <dbReference type="ARBA" id="ARBA00001970"/>
    </source>
</evidence>
<dbReference type="InterPro" id="IPR039261">
    <property type="entry name" value="FNR_nucleotide-bd"/>
</dbReference>
<name>A0A818ASQ3_9BILA</name>
<dbReference type="InterPro" id="IPR012144">
    <property type="entry name" value="NOS_euk"/>
</dbReference>
<dbReference type="GO" id="GO:0020037">
    <property type="term" value="F:heme binding"/>
    <property type="evidence" value="ECO:0007669"/>
    <property type="project" value="InterPro"/>
</dbReference>
<comment type="cofactor">
    <cofactor evidence="1 12">
        <name>heme b</name>
        <dbReference type="ChEBI" id="CHEBI:60344"/>
    </cofactor>
</comment>
<keyword evidence="7 12" id="KW-0274">FAD</keyword>
<evidence type="ECO:0000256" key="5">
    <source>
        <dbReference type="ARBA" id="ARBA00022643"/>
    </source>
</evidence>
<dbReference type="GO" id="GO:0050661">
    <property type="term" value="F:NADP binding"/>
    <property type="evidence" value="ECO:0007669"/>
    <property type="project" value="InterPro"/>
</dbReference>
<accession>A0A818ASQ3</accession>
<dbReference type="InterPro" id="IPR001709">
    <property type="entry name" value="Flavoprot_Pyr_Nucl_cyt_Rdtase"/>
</dbReference>
<dbReference type="InterPro" id="IPR044943">
    <property type="entry name" value="NOS_dom_1"/>
</dbReference>
<dbReference type="GO" id="GO:0004517">
    <property type="term" value="F:nitric-oxide synthase activity"/>
    <property type="evidence" value="ECO:0007669"/>
    <property type="project" value="UniProtKB-EC"/>
</dbReference>
<evidence type="ECO:0000259" key="15">
    <source>
        <dbReference type="PROSITE" id="PS51384"/>
    </source>
</evidence>
<protein>
    <recommendedName>
        <fullName evidence="12">Nitric oxide synthase</fullName>
        <ecNumber evidence="12">1.14.13.39</ecNumber>
    </recommendedName>
</protein>
<dbReference type="AlphaFoldDB" id="A0A818ASQ3"/>
<dbReference type="SUPFAM" id="SSF52343">
    <property type="entry name" value="Ferredoxin reductase-like, C-terminal NADP-linked domain"/>
    <property type="match status" value="1"/>
</dbReference>
<dbReference type="InterPro" id="IPR017938">
    <property type="entry name" value="Riboflavin_synthase-like_b-brl"/>
</dbReference>
<dbReference type="PIRSF" id="PIRSF000333">
    <property type="entry name" value="NOS"/>
    <property type="match status" value="1"/>
</dbReference>
<evidence type="ECO:0000256" key="3">
    <source>
        <dbReference type="ARBA" id="ARBA00022617"/>
    </source>
</evidence>
<evidence type="ECO:0000256" key="13">
    <source>
        <dbReference type="PIRSR" id="PIRSR000333-1"/>
    </source>
</evidence>
<dbReference type="GO" id="GO:0005516">
    <property type="term" value="F:calmodulin binding"/>
    <property type="evidence" value="ECO:0007669"/>
    <property type="project" value="UniProtKB-KW"/>
</dbReference>
<dbReference type="PRINTS" id="PR00369">
    <property type="entry name" value="FLAVODOXIN"/>
</dbReference>
<dbReference type="PANTHER" id="PTHR43410:SF1">
    <property type="entry name" value="NITRIC OXIDE SYNTHASE"/>
    <property type="match status" value="1"/>
</dbReference>
<comment type="cofactor">
    <cofactor evidence="12">
        <name>FMN</name>
        <dbReference type="ChEBI" id="CHEBI:58210"/>
    </cofactor>
    <text evidence="12">Binds 1 FMN.</text>
</comment>
<evidence type="ECO:0000256" key="10">
    <source>
        <dbReference type="ARBA" id="ARBA00023002"/>
    </source>
</evidence>
<evidence type="ECO:0000256" key="12">
    <source>
        <dbReference type="PIRNR" id="PIRNR000333"/>
    </source>
</evidence>
<gene>
    <name evidence="16" type="ORF">FME351_LOCUS9726</name>
</gene>
<keyword evidence="5 12" id="KW-0288">FMN</keyword>
<dbReference type="InterPro" id="IPR003097">
    <property type="entry name" value="CysJ-like_FAD-binding"/>
</dbReference>
<proteinExistence type="inferred from homology"/>
<keyword evidence="6 12" id="KW-0479">Metal-binding</keyword>
<dbReference type="Gene3D" id="3.90.1230.10">
    <property type="entry name" value="Nitric Oxide Synthase, Chain A, domain 3"/>
    <property type="match status" value="1"/>
</dbReference>
<dbReference type="Pfam" id="PF00667">
    <property type="entry name" value="FAD_binding_1"/>
    <property type="match status" value="1"/>
</dbReference>
<evidence type="ECO:0000256" key="11">
    <source>
        <dbReference type="ARBA" id="ARBA00023004"/>
    </source>
</evidence>
<dbReference type="GO" id="GO:0050660">
    <property type="term" value="F:flavin adenine dinucleotide binding"/>
    <property type="evidence" value="ECO:0007669"/>
    <property type="project" value="InterPro"/>
</dbReference>
<dbReference type="SUPFAM" id="SSF63380">
    <property type="entry name" value="Riboflavin synthase domain-like"/>
    <property type="match status" value="1"/>
</dbReference>
<dbReference type="Gene3D" id="2.40.30.10">
    <property type="entry name" value="Translation factors"/>
    <property type="match status" value="1"/>
</dbReference>
<dbReference type="Proteomes" id="UP000663869">
    <property type="component" value="Unassembled WGS sequence"/>
</dbReference>